<evidence type="ECO:0000313" key="2">
    <source>
        <dbReference type="Proteomes" id="UP001221898"/>
    </source>
</evidence>
<organism evidence="1 2">
    <name type="scientific">Aldrovandia affinis</name>
    <dbReference type="NCBI Taxonomy" id="143900"/>
    <lineage>
        <taxon>Eukaryota</taxon>
        <taxon>Metazoa</taxon>
        <taxon>Chordata</taxon>
        <taxon>Craniata</taxon>
        <taxon>Vertebrata</taxon>
        <taxon>Euteleostomi</taxon>
        <taxon>Actinopterygii</taxon>
        <taxon>Neopterygii</taxon>
        <taxon>Teleostei</taxon>
        <taxon>Notacanthiformes</taxon>
        <taxon>Halosauridae</taxon>
        <taxon>Aldrovandia</taxon>
    </lineage>
</organism>
<reference evidence="1" key="1">
    <citation type="journal article" date="2023" name="Science">
        <title>Genome structures resolve the early diversification of teleost fishes.</title>
        <authorList>
            <person name="Parey E."/>
            <person name="Louis A."/>
            <person name="Montfort J."/>
            <person name="Bouchez O."/>
            <person name="Roques C."/>
            <person name="Iampietro C."/>
            <person name="Lluch J."/>
            <person name="Castinel A."/>
            <person name="Donnadieu C."/>
            <person name="Desvignes T."/>
            <person name="Floi Bucao C."/>
            <person name="Jouanno E."/>
            <person name="Wen M."/>
            <person name="Mejri S."/>
            <person name="Dirks R."/>
            <person name="Jansen H."/>
            <person name="Henkel C."/>
            <person name="Chen W.J."/>
            <person name="Zahm M."/>
            <person name="Cabau C."/>
            <person name="Klopp C."/>
            <person name="Thompson A.W."/>
            <person name="Robinson-Rechavi M."/>
            <person name="Braasch I."/>
            <person name="Lecointre G."/>
            <person name="Bobe J."/>
            <person name="Postlethwait J.H."/>
            <person name="Berthelot C."/>
            <person name="Roest Crollius H."/>
            <person name="Guiguen Y."/>
        </authorList>
    </citation>
    <scope>NUCLEOTIDE SEQUENCE</scope>
    <source>
        <strain evidence="1">NC1722</strain>
    </source>
</reference>
<protein>
    <submittedName>
        <fullName evidence="1">Uncharacterized protein</fullName>
    </submittedName>
</protein>
<proteinExistence type="predicted"/>
<name>A0AAD7R2C9_9TELE</name>
<sequence length="68" mass="7781">MANSSCSLATDVRINAQRRYANSSKKNVTIVLRRVKQVHFCCSQLHTCTAYFLVLVYLPSSKPELQKY</sequence>
<dbReference type="AlphaFoldDB" id="A0AAD7R2C9"/>
<accession>A0AAD7R2C9</accession>
<evidence type="ECO:0000313" key="1">
    <source>
        <dbReference type="EMBL" id="KAJ8358192.1"/>
    </source>
</evidence>
<dbReference type="EMBL" id="JAINUG010001111">
    <property type="protein sequence ID" value="KAJ8358192.1"/>
    <property type="molecule type" value="Genomic_DNA"/>
</dbReference>
<keyword evidence="2" id="KW-1185">Reference proteome</keyword>
<dbReference type="Proteomes" id="UP001221898">
    <property type="component" value="Unassembled WGS sequence"/>
</dbReference>
<gene>
    <name evidence="1" type="ORF">AAFF_G00026980</name>
</gene>
<comment type="caution">
    <text evidence="1">The sequence shown here is derived from an EMBL/GenBank/DDBJ whole genome shotgun (WGS) entry which is preliminary data.</text>
</comment>